<accession>A0A0B2PY27</accession>
<dbReference type="GO" id="GO:0016405">
    <property type="term" value="F:CoA-ligase activity"/>
    <property type="evidence" value="ECO:0007669"/>
    <property type="project" value="TreeGrafter"/>
</dbReference>
<reference evidence="5" key="1">
    <citation type="submission" date="2014-07" db="EMBL/GenBank/DDBJ databases">
        <title>Identification of a novel salt tolerance gene in wild soybean by whole-genome sequencing.</title>
        <authorList>
            <person name="Lam H.-M."/>
            <person name="Qi X."/>
            <person name="Li M.-W."/>
            <person name="Liu X."/>
            <person name="Xie M."/>
            <person name="Ni M."/>
            <person name="Xu X."/>
        </authorList>
    </citation>
    <scope>NUCLEOTIDE SEQUENCE [LARGE SCALE GENOMIC DNA]</scope>
    <source>
        <tissue evidence="5">Root</tissue>
    </source>
</reference>
<dbReference type="GO" id="GO:0016491">
    <property type="term" value="F:oxidoreductase activity"/>
    <property type="evidence" value="ECO:0007669"/>
    <property type="project" value="UniProtKB-KW"/>
</dbReference>
<evidence type="ECO:0000256" key="1">
    <source>
        <dbReference type="ARBA" id="ARBA00006432"/>
    </source>
</evidence>
<protein>
    <submittedName>
        <fullName evidence="5">4-coumarate--CoA ligase-like 5</fullName>
        <ecNumber evidence="5">1.13.12.7</ecNumber>
        <ecNumber evidence="5">6.2.1.-</ecNumber>
    </submittedName>
</protein>
<name>A0A0B2PY27_GLYSO</name>
<proteinExistence type="inferred from homology"/>
<comment type="similarity">
    <text evidence="1">Belongs to the ATP-dependent AMP-binding enzyme family.</text>
</comment>
<dbReference type="FunFam" id="3.30.300.30:FF:000007">
    <property type="entry name" value="4-coumarate--CoA ligase 2"/>
    <property type="match status" value="1"/>
</dbReference>
<evidence type="ECO:0000313" key="5">
    <source>
        <dbReference type="EMBL" id="KHN12599.1"/>
    </source>
</evidence>
<dbReference type="Gene3D" id="3.40.50.12780">
    <property type="entry name" value="N-terminal domain of ligase-like"/>
    <property type="match status" value="1"/>
</dbReference>
<dbReference type="EC" id="1.13.12.7" evidence="5"/>
<sequence length="230" mass="25292">MMEEIDPRSGFCSSNSIFYSKRKPLPLPPNNALDVTTFISSHAHHGSTAFIDIATSPTSNYGELEEMAKKEPGARHADDDGGPTIMKGYFSNEEATTSTLDSKGWLRTGDICYIDNDGFIFIVDRLKELIKYKGYQVPPAELEALLLTHPAILDAAVIPYPDKEAGQHPMAYVVRKAGSSLSETQVMDFVAGQVAPYKRIRKVAFISSIPKNPSGKILRKDLIKLATSKL</sequence>
<dbReference type="Proteomes" id="UP000053555">
    <property type="component" value="Unassembled WGS sequence"/>
</dbReference>
<dbReference type="EMBL" id="KN663016">
    <property type="protein sequence ID" value="KHN12599.1"/>
    <property type="molecule type" value="Genomic_DNA"/>
</dbReference>
<gene>
    <name evidence="5" type="ORF">glysoja_040267</name>
</gene>
<dbReference type="Pfam" id="PF13193">
    <property type="entry name" value="AMP-binding_C"/>
    <property type="match status" value="1"/>
</dbReference>
<dbReference type="Gene3D" id="3.30.300.30">
    <property type="match status" value="1"/>
</dbReference>
<dbReference type="PANTHER" id="PTHR24096:SF413">
    <property type="entry name" value="PEROXISOMAL OPC-8:0-COA LIGASE 1"/>
    <property type="match status" value="1"/>
</dbReference>
<dbReference type="InterPro" id="IPR042099">
    <property type="entry name" value="ANL_N_sf"/>
</dbReference>
<dbReference type="InterPro" id="IPR025110">
    <property type="entry name" value="AMP-bd_C"/>
</dbReference>
<evidence type="ECO:0000259" key="4">
    <source>
        <dbReference type="Pfam" id="PF13193"/>
    </source>
</evidence>
<dbReference type="EC" id="6.2.1.-" evidence="5"/>
<evidence type="ECO:0000256" key="3">
    <source>
        <dbReference type="SAM" id="MobiDB-lite"/>
    </source>
</evidence>
<evidence type="ECO:0000256" key="2">
    <source>
        <dbReference type="ARBA" id="ARBA00022598"/>
    </source>
</evidence>
<dbReference type="PANTHER" id="PTHR24096">
    <property type="entry name" value="LONG-CHAIN-FATTY-ACID--COA LIGASE"/>
    <property type="match status" value="1"/>
</dbReference>
<feature type="domain" description="AMP-binding enzyme C-terminal" evidence="4">
    <location>
        <begin position="141"/>
        <end position="216"/>
    </location>
</feature>
<feature type="region of interest" description="Disordered" evidence="3">
    <location>
        <begin position="69"/>
        <end position="88"/>
    </location>
</feature>
<dbReference type="SUPFAM" id="SSF56801">
    <property type="entry name" value="Acetyl-CoA synthetase-like"/>
    <property type="match status" value="1"/>
</dbReference>
<dbReference type="InterPro" id="IPR045851">
    <property type="entry name" value="AMP-bd_C_sf"/>
</dbReference>
<feature type="compositionally biased region" description="Basic and acidic residues" evidence="3">
    <location>
        <begin position="69"/>
        <end position="79"/>
    </location>
</feature>
<dbReference type="GO" id="GO:0005777">
    <property type="term" value="C:peroxisome"/>
    <property type="evidence" value="ECO:0007669"/>
    <property type="project" value="TreeGrafter"/>
</dbReference>
<keyword evidence="2 5" id="KW-0436">Ligase</keyword>
<keyword evidence="5" id="KW-0560">Oxidoreductase</keyword>
<organism evidence="5">
    <name type="scientific">Glycine soja</name>
    <name type="common">Wild soybean</name>
    <dbReference type="NCBI Taxonomy" id="3848"/>
    <lineage>
        <taxon>Eukaryota</taxon>
        <taxon>Viridiplantae</taxon>
        <taxon>Streptophyta</taxon>
        <taxon>Embryophyta</taxon>
        <taxon>Tracheophyta</taxon>
        <taxon>Spermatophyta</taxon>
        <taxon>Magnoliopsida</taxon>
        <taxon>eudicotyledons</taxon>
        <taxon>Gunneridae</taxon>
        <taxon>Pentapetalae</taxon>
        <taxon>rosids</taxon>
        <taxon>fabids</taxon>
        <taxon>Fabales</taxon>
        <taxon>Fabaceae</taxon>
        <taxon>Papilionoideae</taxon>
        <taxon>50 kb inversion clade</taxon>
        <taxon>NPAAA clade</taxon>
        <taxon>indigoferoid/millettioid clade</taxon>
        <taxon>Phaseoleae</taxon>
        <taxon>Glycine</taxon>
        <taxon>Glycine subgen. Soja</taxon>
    </lineage>
</organism>
<dbReference type="AlphaFoldDB" id="A0A0B2PY27"/>